<feature type="chain" id="PRO_5032428092" evidence="1">
    <location>
        <begin position="18"/>
        <end position="118"/>
    </location>
</feature>
<protein>
    <submittedName>
        <fullName evidence="2">Uncharacterized protein</fullName>
    </submittedName>
</protein>
<keyword evidence="1" id="KW-0732">Signal</keyword>
<dbReference type="Proteomes" id="UP000625711">
    <property type="component" value="Unassembled WGS sequence"/>
</dbReference>
<organism evidence="2 3">
    <name type="scientific">Rhynchophorus ferrugineus</name>
    <name type="common">Red palm weevil</name>
    <name type="synonym">Curculio ferrugineus</name>
    <dbReference type="NCBI Taxonomy" id="354439"/>
    <lineage>
        <taxon>Eukaryota</taxon>
        <taxon>Metazoa</taxon>
        <taxon>Ecdysozoa</taxon>
        <taxon>Arthropoda</taxon>
        <taxon>Hexapoda</taxon>
        <taxon>Insecta</taxon>
        <taxon>Pterygota</taxon>
        <taxon>Neoptera</taxon>
        <taxon>Endopterygota</taxon>
        <taxon>Coleoptera</taxon>
        <taxon>Polyphaga</taxon>
        <taxon>Cucujiformia</taxon>
        <taxon>Curculionidae</taxon>
        <taxon>Dryophthorinae</taxon>
        <taxon>Rhynchophorus</taxon>
    </lineage>
</organism>
<reference evidence="2" key="1">
    <citation type="submission" date="2020-08" db="EMBL/GenBank/DDBJ databases">
        <title>Genome sequencing and assembly of the red palm weevil Rhynchophorus ferrugineus.</title>
        <authorList>
            <person name="Dias G.B."/>
            <person name="Bergman C.M."/>
            <person name="Manee M."/>
        </authorList>
    </citation>
    <scope>NUCLEOTIDE SEQUENCE</scope>
    <source>
        <strain evidence="2">AA-2017</strain>
        <tissue evidence="2">Whole larva</tissue>
    </source>
</reference>
<sequence>MMHFLLFLGFLVVTVSGDLLVNLTDDKPTYTWNPSTSETLTILAEEGYQTEIVIQTLNLDGTKDEYLSIKDDDNTREIWFSYSLVTPSSYFYNTNKIMATYNGANISEYQLSVQFNRK</sequence>
<dbReference type="AlphaFoldDB" id="A0A834IFS6"/>
<dbReference type="OrthoDB" id="6128690at2759"/>
<comment type="caution">
    <text evidence="2">The sequence shown here is derived from an EMBL/GenBank/DDBJ whole genome shotgun (WGS) entry which is preliminary data.</text>
</comment>
<accession>A0A834IFS6</accession>
<dbReference type="EMBL" id="JAACXV010004143">
    <property type="protein sequence ID" value="KAF7277103.1"/>
    <property type="molecule type" value="Genomic_DNA"/>
</dbReference>
<feature type="non-terminal residue" evidence="2">
    <location>
        <position position="1"/>
    </location>
</feature>
<evidence type="ECO:0000256" key="1">
    <source>
        <dbReference type="SAM" id="SignalP"/>
    </source>
</evidence>
<evidence type="ECO:0000313" key="2">
    <source>
        <dbReference type="EMBL" id="KAF7277103.1"/>
    </source>
</evidence>
<feature type="signal peptide" evidence="1">
    <location>
        <begin position="1"/>
        <end position="17"/>
    </location>
</feature>
<keyword evidence="3" id="KW-1185">Reference proteome</keyword>
<evidence type="ECO:0000313" key="3">
    <source>
        <dbReference type="Proteomes" id="UP000625711"/>
    </source>
</evidence>
<gene>
    <name evidence="2" type="ORF">GWI33_009443</name>
</gene>
<proteinExistence type="predicted"/>
<name>A0A834IFS6_RHYFE</name>